<organism evidence="2 3">
    <name type="scientific">Ambispora gerdemannii</name>
    <dbReference type="NCBI Taxonomy" id="144530"/>
    <lineage>
        <taxon>Eukaryota</taxon>
        <taxon>Fungi</taxon>
        <taxon>Fungi incertae sedis</taxon>
        <taxon>Mucoromycota</taxon>
        <taxon>Glomeromycotina</taxon>
        <taxon>Glomeromycetes</taxon>
        <taxon>Archaeosporales</taxon>
        <taxon>Ambisporaceae</taxon>
        <taxon>Ambispora</taxon>
    </lineage>
</organism>
<dbReference type="AlphaFoldDB" id="A0A9N9D748"/>
<keyword evidence="1" id="KW-1133">Transmembrane helix</keyword>
<accession>A0A9N9D748</accession>
<evidence type="ECO:0000313" key="2">
    <source>
        <dbReference type="EMBL" id="CAG8628463.1"/>
    </source>
</evidence>
<evidence type="ECO:0000313" key="3">
    <source>
        <dbReference type="Proteomes" id="UP000789831"/>
    </source>
</evidence>
<evidence type="ECO:0000256" key="1">
    <source>
        <dbReference type="SAM" id="Phobius"/>
    </source>
</evidence>
<proteinExistence type="predicted"/>
<dbReference type="Proteomes" id="UP000789831">
    <property type="component" value="Unassembled WGS sequence"/>
</dbReference>
<keyword evidence="1" id="KW-0472">Membrane</keyword>
<gene>
    <name evidence="2" type="ORF">AGERDE_LOCUS10412</name>
</gene>
<keyword evidence="1" id="KW-0812">Transmembrane</keyword>
<reference evidence="2" key="1">
    <citation type="submission" date="2021-06" db="EMBL/GenBank/DDBJ databases">
        <authorList>
            <person name="Kallberg Y."/>
            <person name="Tangrot J."/>
            <person name="Rosling A."/>
        </authorList>
    </citation>
    <scope>NUCLEOTIDE SEQUENCE</scope>
    <source>
        <strain evidence="2">MT106</strain>
    </source>
</reference>
<feature type="transmembrane region" description="Helical" evidence="1">
    <location>
        <begin position="12"/>
        <end position="34"/>
    </location>
</feature>
<comment type="caution">
    <text evidence="2">The sequence shown here is derived from an EMBL/GenBank/DDBJ whole genome shotgun (WGS) entry which is preliminary data.</text>
</comment>
<keyword evidence="3" id="KW-1185">Reference proteome</keyword>
<name>A0A9N9D748_9GLOM</name>
<dbReference type="EMBL" id="CAJVPL010003216">
    <property type="protein sequence ID" value="CAG8628463.1"/>
    <property type="molecule type" value="Genomic_DNA"/>
</dbReference>
<sequence length="125" mass="14625">MPLESAVPQTSQIYVFHLIAFPYAQSVAWLRASVAHRRVYETRMPFGDFRRLDSIPYVQSVAWLYACPSSVAWLRASVAHRRVYETRMPFGDVRRLVKLTFIIKSYSEKFFIAPVPLIYDKIYVC</sequence>
<protein>
    <submittedName>
        <fullName evidence="2">4541_t:CDS:1</fullName>
    </submittedName>
</protein>